<feature type="transmembrane region" description="Helical" evidence="8">
    <location>
        <begin position="344"/>
        <end position="366"/>
    </location>
</feature>
<evidence type="ECO:0000259" key="9">
    <source>
        <dbReference type="PROSITE" id="PS50850"/>
    </source>
</evidence>
<keyword evidence="4" id="KW-0813">Transport</keyword>
<feature type="transmembrane region" description="Helical" evidence="8">
    <location>
        <begin position="213"/>
        <end position="232"/>
    </location>
</feature>
<sequence>MKNQKAALGFIFITVLIDVTGLGIIIPVLPQLITELTGGTISDASIYGGWLMFAYAFMQFLCAPVLGGLSDQFGRRPVLLFALFGFGIDYIFMALAPTVWWLFLGRIVAGVTGASFTTASAYIADVSSPEKRAQNFGMIGAAFGLGFIVGPMTGGILGEFGSRVPFYAAAGLTLVNWLYGYFVLPESLSPENRRKFSWKRANPWGTLVQLRNYPTVIGLIASLVLVYIAAHATQSTWAYFTIEKFDWSEAQVGYSLAFVGFMIALVQGVIIRPVVNKIGQTNAVYAGLAFNALGFIMIALATQGWMLYAIMIPYAFGGLAGPSLQGIMSNSVNANEQGELQGGLTSLVSVTSIVGPPLMTGIFGYFTATETDWYLPSAPFYLGAVFALLSLVFAVRTLSAKKAS</sequence>
<evidence type="ECO:0000256" key="6">
    <source>
        <dbReference type="ARBA" id="ARBA00022989"/>
    </source>
</evidence>
<dbReference type="Pfam" id="PF07690">
    <property type="entry name" value="MFS_1"/>
    <property type="match status" value="1"/>
</dbReference>
<dbReference type="RefSeq" id="WP_395418515.1">
    <property type="nucleotide sequence ID" value="NZ_JBIPKE010000019.1"/>
</dbReference>
<evidence type="ECO:0000256" key="2">
    <source>
        <dbReference type="ARBA" id="ARBA00004141"/>
    </source>
</evidence>
<comment type="caution">
    <text evidence="10">The sequence shown here is derived from an EMBL/GenBank/DDBJ whole genome shotgun (WGS) entry which is preliminary data.</text>
</comment>
<evidence type="ECO:0000256" key="3">
    <source>
        <dbReference type="ARBA" id="ARBA00007520"/>
    </source>
</evidence>
<reference evidence="10 11" key="1">
    <citation type="journal article" date="2013" name="Int. J. Syst. Evol. Microbiol.">
        <title>Marinoscillum luteum sp. nov., isolated from marine sediment.</title>
        <authorList>
            <person name="Cha I.T."/>
            <person name="Park S.J."/>
            <person name="Kim S.J."/>
            <person name="Kim J.G."/>
            <person name="Jung M.Y."/>
            <person name="Shin K.S."/>
            <person name="Kwon K.K."/>
            <person name="Yang S.H."/>
            <person name="Seo Y.S."/>
            <person name="Rhee S.K."/>
        </authorList>
    </citation>
    <scope>NUCLEOTIDE SEQUENCE [LARGE SCALE GENOMIC DNA]</scope>
    <source>
        <strain evidence="10 11">KCTC 23939</strain>
    </source>
</reference>
<feature type="transmembrane region" description="Helical" evidence="8">
    <location>
        <begin position="252"/>
        <end position="271"/>
    </location>
</feature>
<dbReference type="InterPro" id="IPR036259">
    <property type="entry name" value="MFS_trans_sf"/>
</dbReference>
<dbReference type="PANTHER" id="PTHR23504:SF15">
    <property type="entry name" value="MAJOR FACILITATOR SUPERFAMILY (MFS) PROFILE DOMAIN-CONTAINING PROTEIN"/>
    <property type="match status" value="1"/>
</dbReference>
<name>A0ABW7NCH2_9BACT</name>
<dbReference type="PROSITE" id="PS00216">
    <property type="entry name" value="SUGAR_TRANSPORT_1"/>
    <property type="match status" value="1"/>
</dbReference>
<keyword evidence="7 8" id="KW-0472">Membrane</keyword>
<organism evidence="10 11">
    <name type="scientific">Marinoscillum luteum</name>
    <dbReference type="NCBI Taxonomy" id="861051"/>
    <lineage>
        <taxon>Bacteria</taxon>
        <taxon>Pseudomonadati</taxon>
        <taxon>Bacteroidota</taxon>
        <taxon>Cytophagia</taxon>
        <taxon>Cytophagales</taxon>
        <taxon>Reichenbachiellaceae</taxon>
        <taxon>Marinoscillum</taxon>
    </lineage>
</organism>
<feature type="transmembrane region" description="Helical" evidence="8">
    <location>
        <begin position="306"/>
        <end position="324"/>
    </location>
</feature>
<proteinExistence type="inferred from homology"/>
<dbReference type="InterPro" id="IPR020846">
    <property type="entry name" value="MFS_dom"/>
</dbReference>
<keyword evidence="6 8" id="KW-1133">Transmembrane helix</keyword>
<feature type="transmembrane region" description="Helical" evidence="8">
    <location>
        <begin position="78"/>
        <end position="97"/>
    </location>
</feature>
<keyword evidence="11" id="KW-1185">Reference proteome</keyword>
<dbReference type="PROSITE" id="PS50850">
    <property type="entry name" value="MFS"/>
    <property type="match status" value="1"/>
</dbReference>
<dbReference type="Gene3D" id="1.20.1250.20">
    <property type="entry name" value="MFS general substrate transporter like domains"/>
    <property type="match status" value="1"/>
</dbReference>
<feature type="transmembrane region" description="Helical" evidence="8">
    <location>
        <begin position="164"/>
        <end position="184"/>
    </location>
</feature>
<dbReference type="CDD" id="cd17388">
    <property type="entry name" value="MFS_TetA"/>
    <property type="match status" value="1"/>
</dbReference>
<evidence type="ECO:0000256" key="7">
    <source>
        <dbReference type="ARBA" id="ARBA00023136"/>
    </source>
</evidence>
<dbReference type="PANTHER" id="PTHR23504">
    <property type="entry name" value="MAJOR FACILITATOR SUPERFAMILY DOMAIN-CONTAINING PROTEIN 10"/>
    <property type="match status" value="1"/>
</dbReference>
<dbReference type="InterPro" id="IPR001958">
    <property type="entry name" value="Tet-R_TetA/multi-R_MdtG-like"/>
</dbReference>
<dbReference type="Proteomes" id="UP001610063">
    <property type="component" value="Unassembled WGS sequence"/>
</dbReference>
<dbReference type="InterPro" id="IPR011701">
    <property type="entry name" value="MFS"/>
</dbReference>
<dbReference type="PRINTS" id="PR01035">
    <property type="entry name" value="TCRTETA"/>
</dbReference>
<comment type="similarity">
    <text evidence="3">Belongs to the major facilitator superfamily. TCR/Tet family.</text>
</comment>
<evidence type="ECO:0000313" key="10">
    <source>
        <dbReference type="EMBL" id="MFH6985057.1"/>
    </source>
</evidence>
<evidence type="ECO:0000256" key="5">
    <source>
        <dbReference type="ARBA" id="ARBA00022692"/>
    </source>
</evidence>
<protein>
    <submittedName>
        <fullName evidence="10">TCR/Tet family MFS transporter</fullName>
    </submittedName>
</protein>
<feature type="transmembrane region" description="Helical" evidence="8">
    <location>
        <begin position="378"/>
        <end position="398"/>
    </location>
</feature>
<evidence type="ECO:0000256" key="4">
    <source>
        <dbReference type="ARBA" id="ARBA00022448"/>
    </source>
</evidence>
<feature type="domain" description="Major facilitator superfamily (MFS) profile" evidence="9">
    <location>
        <begin position="7"/>
        <end position="402"/>
    </location>
</feature>
<feature type="transmembrane region" description="Helical" evidence="8">
    <location>
        <begin position="136"/>
        <end position="158"/>
    </location>
</feature>
<dbReference type="EMBL" id="JBIPKE010000019">
    <property type="protein sequence ID" value="MFH6985057.1"/>
    <property type="molecule type" value="Genomic_DNA"/>
</dbReference>
<comment type="subcellular location">
    <subcellularLocation>
        <location evidence="2">Membrane</location>
        <topology evidence="2">Multi-pass membrane protein</topology>
    </subcellularLocation>
</comment>
<evidence type="ECO:0000256" key="8">
    <source>
        <dbReference type="SAM" id="Phobius"/>
    </source>
</evidence>
<comment type="function">
    <text evidence="1">Resistance to tetracycline by an active tetracycline efflux. This is an energy-dependent process that decreases the accumulation of the antibiotic in whole cells. This protein functions as a metal-tetracycline/H(+) antiporter.</text>
</comment>
<feature type="transmembrane region" description="Helical" evidence="8">
    <location>
        <begin position="103"/>
        <end position="124"/>
    </location>
</feature>
<dbReference type="InterPro" id="IPR005829">
    <property type="entry name" value="Sugar_transporter_CS"/>
</dbReference>
<feature type="transmembrane region" description="Helical" evidence="8">
    <location>
        <begin position="46"/>
        <end position="66"/>
    </location>
</feature>
<feature type="transmembrane region" description="Helical" evidence="8">
    <location>
        <begin position="7"/>
        <end position="26"/>
    </location>
</feature>
<evidence type="ECO:0000256" key="1">
    <source>
        <dbReference type="ARBA" id="ARBA00003279"/>
    </source>
</evidence>
<dbReference type="SUPFAM" id="SSF103473">
    <property type="entry name" value="MFS general substrate transporter"/>
    <property type="match status" value="1"/>
</dbReference>
<evidence type="ECO:0000313" key="11">
    <source>
        <dbReference type="Proteomes" id="UP001610063"/>
    </source>
</evidence>
<feature type="transmembrane region" description="Helical" evidence="8">
    <location>
        <begin position="283"/>
        <end position="300"/>
    </location>
</feature>
<keyword evidence="5 8" id="KW-0812">Transmembrane</keyword>
<accession>A0ABW7NCH2</accession>
<gene>
    <name evidence="10" type="ORF">ACHKAR_16500</name>
</gene>